<keyword evidence="11" id="KW-1185">Reference proteome</keyword>
<dbReference type="SUPFAM" id="SSF160240">
    <property type="entry name" value="Cation efflux protein cytoplasmic domain-like"/>
    <property type="match status" value="1"/>
</dbReference>
<feature type="transmembrane region" description="Helical" evidence="7">
    <location>
        <begin position="121"/>
        <end position="141"/>
    </location>
</feature>
<dbReference type="Gene3D" id="1.20.1510.10">
    <property type="entry name" value="Cation efflux protein transmembrane domain"/>
    <property type="match status" value="1"/>
</dbReference>
<evidence type="ECO:0000259" key="9">
    <source>
        <dbReference type="Pfam" id="PF16916"/>
    </source>
</evidence>
<keyword evidence="4 7" id="KW-1133">Transmembrane helix</keyword>
<dbReference type="InterPro" id="IPR002524">
    <property type="entry name" value="Cation_efflux"/>
</dbReference>
<evidence type="ECO:0000256" key="2">
    <source>
        <dbReference type="ARBA" id="ARBA00022448"/>
    </source>
</evidence>
<evidence type="ECO:0000256" key="1">
    <source>
        <dbReference type="ARBA" id="ARBA00004141"/>
    </source>
</evidence>
<feature type="domain" description="Cation efflux protein transmembrane" evidence="8">
    <location>
        <begin position="124"/>
        <end position="332"/>
    </location>
</feature>
<proteinExistence type="predicted"/>
<dbReference type="InterPro" id="IPR027470">
    <property type="entry name" value="Cation_efflux_CTD"/>
</dbReference>
<evidence type="ECO:0000256" key="7">
    <source>
        <dbReference type="SAM" id="Phobius"/>
    </source>
</evidence>
<feature type="transmembrane region" description="Helical" evidence="7">
    <location>
        <begin position="147"/>
        <end position="169"/>
    </location>
</feature>
<dbReference type="InterPro" id="IPR058533">
    <property type="entry name" value="Cation_efflux_TM"/>
</dbReference>
<dbReference type="AlphaFoldDB" id="A0A4Y9ZEG9"/>
<dbReference type="FunFam" id="1.20.1510.10:FF:000005">
    <property type="entry name" value="Putative Cation diffusion facilitator 1"/>
    <property type="match status" value="1"/>
</dbReference>
<feature type="domain" description="Cation efflux protein cytoplasmic" evidence="9">
    <location>
        <begin position="354"/>
        <end position="414"/>
    </location>
</feature>
<feature type="region of interest" description="Disordered" evidence="6">
    <location>
        <begin position="26"/>
        <end position="55"/>
    </location>
</feature>
<comment type="subcellular location">
    <subcellularLocation>
        <location evidence="1">Membrane</location>
        <topology evidence="1">Multi-pass membrane protein</topology>
    </subcellularLocation>
</comment>
<evidence type="ECO:0000259" key="8">
    <source>
        <dbReference type="Pfam" id="PF01545"/>
    </source>
</evidence>
<dbReference type="InterPro" id="IPR036837">
    <property type="entry name" value="Cation_efflux_CTD_sf"/>
</dbReference>
<evidence type="ECO:0000313" key="11">
    <source>
        <dbReference type="Proteomes" id="UP000298327"/>
    </source>
</evidence>
<feature type="transmembrane region" description="Helical" evidence="7">
    <location>
        <begin position="303"/>
        <end position="322"/>
    </location>
</feature>
<dbReference type="Proteomes" id="UP000298327">
    <property type="component" value="Unassembled WGS sequence"/>
</dbReference>
<dbReference type="STRING" id="205917.A0A4Y9ZEG9"/>
<dbReference type="GO" id="GO:0016020">
    <property type="term" value="C:membrane"/>
    <property type="evidence" value="ECO:0007669"/>
    <property type="project" value="UniProtKB-SubCell"/>
</dbReference>
<dbReference type="InterPro" id="IPR050291">
    <property type="entry name" value="CDF_Transporter"/>
</dbReference>
<gene>
    <name evidence="10" type="ORF">EVG20_g1196</name>
</gene>
<feature type="transmembrane region" description="Helical" evidence="7">
    <location>
        <begin position="190"/>
        <end position="209"/>
    </location>
</feature>
<dbReference type="NCBIfam" id="TIGR01297">
    <property type="entry name" value="CDF"/>
    <property type="match status" value="1"/>
</dbReference>
<evidence type="ECO:0000256" key="3">
    <source>
        <dbReference type="ARBA" id="ARBA00022692"/>
    </source>
</evidence>
<name>A0A4Y9ZEG9_9AGAM</name>
<evidence type="ECO:0000256" key="6">
    <source>
        <dbReference type="SAM" id="MobiDB-lite"/>
    </source>
</evidence>
<organism evidence="10 11">
    <name type="scientific">Dentipellis fragilis</name>
    <dbReference type="NCBI Taxonomy" id="205917"/>
    <lineage>
        <taxon>Eukaryota</taxon>
        <taxon>Fungi</taxon>
        <taxon>Dikarya</taxon>
        <taxon>Basidiomycota</taxon>
        <taxon>Agaricomycotina</taxon>
        <taxon>Agaricomycetes</taxon>
        <taxon>Russulales</taxon>
        <taxon>Hericiaceae</taxon>
        <taxon>Dentipellis</taxon>
    </lineage>
</organism>
<protein>
    <submittedName>
        <fullName evidence="10">Uncharacterized protein</fullName>
    </submittedName>
</protein>
<dbReference type="InterPro" id="IPR027469">
    <property type="entry name" value="Cation_efflux_TMD_sf"/>
</dbReference>
<dbReference type="GO" id="GO:0098771">
    <property type="term" value="P:inorganic ion homeostasis"/>
    <property type="evidence" value="ECO:0007669"/>
    <property type="project" value="UniProtKB-ARBA"/>
</dbReference>
<dbReference type="PANTHER" id="PTHR43840">
    <property type="entry name" value="MITOCHONDRIAL METAL TRANSPORTER 1-RELATED"/>
    <property type="match status" value="1"/>
</dbReference>
<dbReference type="Pfam" id="PF01545">
    <property type="entry name" value="Cation_efflux"/>
    <property type="match status" value="1"/>
</dbReference>
<keyword evidence="3 7" id="KW-0812">Transmembrane</keyword>
<feature type="transmembrane region" description="Helical" evidence="7">
    <location>
        <begin position="229"/>
        <end position="250"/>
    </location>
</feature>
<keyword evidence="2" id="KW-0813">Transport</keyword>
<accession>A0A4Y9ZEG9</accession>
<keyword evidence="5 7" id="KW-0472">Membrane</keyword>
<dbReference type="GO" id="GO:0030003">
    <property type="term" value="P:intracellular monoatomic cation homeostasis"/>
    <property type="evidence" value="ECO:0007669"/>
    <property type="project" value="UniProtKB-ARBA"/>
</dbReference>
<dbReference type="Pfam" id="PF16916">
    <property type="entry name" value="ZT_dimer"/>
    <property type="match status" value="1"/>
</dbReference>
<dbReference type="OrthoDB" id="78296at2759"/>
<sequence>MLIPHESKNPIHQDVQCDVVVASSSSKTDATASDHGSLDQDIERMSTSPKAPPVHDPYMFLNSIKSDDELYTLRRRHEKGKKLEHYHRKQNDLIASLLKPMEEHTEDARAEEENTRLPVKIAVRASLVANFALCVLQLYAAVSSASLSLLATGIDSVFDIGSNVLLYWLHRKARQMDVNKWPVGGARLETIGNVIYGFLMGSVNLVVIVESARNLITHGGSDVNALHVPSLVAVGAALGIVCPLVVGAFIDPCTGVKFLLFVYCYSLRTKSSQVLVLWEDHRNDLFINSFGLLMSAGGSKLKWFLDPMGAIIIALGVIIAWYRTIYSQFELLAGKSAPHGFLQLIIYKAMTFSDEIDKIDTVRAYHSGPDYFVEVDIVMDANTPLWKAHDISQQLQDKIEVLPNVERAFVHVDHETTHTPEHRKNV</sequence>
<comment type="caution">
    <text evidence="10">The sequence shown here is derived from an EMBL/GenBank/DDBJ whole genome shotgun (WGS) entry which is preliminary data.</text>
</comment>
<dbReference type="PANTHER" id="PTHR43840:SF12">
    <property type="entry name" value="CATION DIFFUSION FACILITATOR 1 (AFU_ORTHOLOGUE AFUA_1G14440)"/>
    <property type="match status" value="1"/>
</dbReference>
<evidence type="ECO:0000256" key="4">
    <source>
        <dbReference type="ARBA" id="ARBA00022989"/>
    </source>
</evidence>
<dbReference type="EMBL" id="SEOQ01000036">
    <property type="protein sequence ID" value="TFY71809.1"/>
    <property type="molecule type" value="Genomic_DNA"/>
</dbReference>
<evidence type="ECO:0000313" key="10">
    <source>
        <dbReference type="EMBL" id="TFY71809.1"/>
    </source>
</evidence>
<dbReference type="Gene3D" id="3.30.70.1350">
    <property type="entry name" value="Cation efflux protein, cytoplasmic domain"/>
    <property type="match status" value="1"/>
</dbReference>
<reference evidence="10 11" key="1">
    <citation type="submission" date="2019-02" db="EMBL/GenBank/DDBJ databases">
        <title>Genome sequencing of the rare red list fungi Dentipellis fragilis.</title>
        <authorList>
            <person name="Buettner E."/>
            <person name="Kellner H."/>
        </authorList>
    </citation>
    <scope>NUCLEOTIDE SEQUENCE [LARGE SCALE GENOMIC DNA]</scope>
    <source>
        <strain evidence="10 11">DSM 105465</strain>
    </source>
</reference>
<dbReference type="GO" id="GO:0008324">
    <property type="term" value="F:monoatomic cation transmembrane transporter activity"/>
    <property type="evidence" value="ECO:0007669"/>
    <property type="project" value="InterPro"/>
</dbReference>
<evidence type="ECO:0000256" key="5">
    <source>
        <dbReference type="ARBA" id="ARBA00023136"/>
    </source>
</evidence>
<dbReference type="SUPFAM" id="SSF161111">
    <property type="entry name" value="Cation efflux protein transmembrane domain-like"/>
    <property type="match status" value="1"/>
</dbReference>